<evidence type="ECO:0000256" key="1">
    <source>
        <dbReference type="ARBA" id="ARBA00008226"/>
    </source>
</evidence>
<comment type="subcellular location">
    <subcellularLocation>
        <location evidence="9">Cytoplasm</location>
    </subcellularLocation>
</comment>
<comment type="caution">
    <text evidence="12">The sequence shown here is derived from an EMBL/GenBank/DDBJ whole genome shotgun (WGS) entry which is preliminary data.</text>
</comment>
<dbReference type="PRINTS" id="PR00982">
    <property type="entry name" value="TRNASYNTHLYS"/>
</dbReference>
<evidence type="ECO:0000256" key="7">
    <source>
        <dbReference type="ARBA" id="ARBA00023146"/>
    </source>
</evidence>
<dbReference type="GO" id="GO:0005524">
    <property type="term" value="F:ATP binding"/>
    <property type="evidence" value="ECO:0007669"/>
    <property type="project" value="UniProtKB-UniRule"/>
</dbReference>
<evidence type="ECO:0000256" key="6">
    <source>
        <dbReference type="ARBA" id="ARBA00022917"/>
    </source>
</evidence>
<dbReference type="NCBIfam" id="NF001756">
    <property type="entry name" value="PRK00484.1"/>
    <property type="match status" value="1"/>
</dbReference>
<proteinExistence type="inferred from homology"/>
<feature type="binding site" evidence="9">
    <location>
        <position position="397"/>
    </location>
    <ligand>
        <name>Mg(2+)</name>
        <dbReference type="ChEBI" id="CHEBI:18420"/>
        <label>1</label>
    </ligand>
</feature>
<accession>A0A7C6EHG0</accession>
<evidence type="ECO:0000256" key="5">
    <source>
        <dbReference type="ARBA" id="ARBA00022840"/>
    </source>
</evidence>
<dbReference type="InterPro" id="IPR045864">
    <property type="entry name" value="aa-tRNA-synth_II/BPL/LPL"/>
</dbReference>
<keyword evidence="7 9" id="KW-0030">Aminoacyl-tRNA synthetase</keyword>
<dbReference type="InterPro" id="IPR004364">
    <property type="entry name" value="Aa-tRNA-synt_II"/>
</dbReference>
<dbReference type="InterPro" id="IPR002313">
    <property type="entry name" value="Lys-tRNA-ligase_II"/>
</dbReference>
<keyword evidence="3 9" id="KW-0479">Metal-binding</keyword>
<keyword evidence="2 9" id="KW-0436">Ligase</keyword>
<dbReference type="GO" id="GO:0000049">
    <property type="term" value="F:tRNA binding"/>
    <property type="evidence" value="ECO:0007669"/>
    <property type="project" value="TreeGrafter"/>
</dbReference>
<dbReference type="FunFam" id="2.40.50.140:FF:000024">
    <property type="entry name" value="Lysine--tRNA ligase"/>
    <property type="match status" value="1"/>
</dbReference>
<dbReference type="PROSITE" id="PS50862">
    <property type="entry name" value="AA_TRNA_LIGASE_II"/>
    <property type="match status" value="1"/>
</dbReference>
<dbReference type="GO" id="GO:0004824">
    <property type="term" value="F:lysine-tRNA ligase activity"/>
    <property type="evidence" value="ECO:0007669"/>
    <property type="project" value="UniProtKB-UniRule"/>
</dbReference>
<dbReference type="SUPFAM" id="SSF55681">
    <property type="entry name" value="Class II aaRS and biotin synthetases"/>
    <property type="match status" value="1"/>
</dbReference>
<keyword evidence="4 9" id="KW-0547">Nucleotide-binding</keyword>
<dbReference type="AlphaFoldDB" id="A0A7C6EHG0"/>
<evidence type="ECO:0000256" key="4">
    <source>
        <dbReference type="ARBA" id="ARBA00022741"/>
    </source>
</evidence>
<dbReference type="GO" id="GO:0000287">
    <property type="term" value="F:magnesium ion binding"/>
    <property type="evidence" value="ECO:0007669"/>
    <property type="project" value="UniProtKB-UniRule"/>
</dbReference>
<evidence type="ECO:0000256" key="9">
    <source>
        <dbReference type="HAMAP-Rule" id="MF_00252"/>
    </source>
</evidence>
<comment type="catalytic activity">
    <reaction evidence="8 9 10">
        <text>tRNA(Lys) + L-lysine + ATP = L-lysyl-tRNA(Lys) + AMP + diphosphate</text>
        <dbReference type="Rhea" id="RHEA:20792"/>
        <dbReference type="Rhea" id="RHEA-COMP:9696"/>
        <dbReference type="Rhea" id="RHEA-COMP:9697"/>
        <dbReference type="ChEBI" id="CHEBI:30616"/>
        <dbReference type="ChEBI" id="CHEBI:32551"/>
        <dbReference type="ChEBI" id="CHEBI:33019"/>
        <dbReference type="ChEBI" id="CHEBI:78442"/>
        <dbReference type="ChEBI" id="CHEBI:78529"/>
        <dbReference type="ChEBI" id="CHEBI:456215"/>
        <dbReference type="EC" id="6.1.1.6"/>
    </reaction>
</comment>
<dbReference type="CDD" id="cd04322">
    <property type="entry name" value="LysRS_N"/>
    <property type="match status" value="1"/>
</dbReference>
<comment type="cofactor">
    <cofactor evidence="9 10">
        <name>Mg(2+)</name>
        <dbReference type="ChEBI" id="CHEBI:18420"/>
    </cofactor>
    <text evidence="9 10">Binds 3 Mg(2+) ions per subunit.</text>
</comment>
<feature type="binding site" evidence="9">
    <location>
        <position position="404"/>
    </location>
    <ligand>
        <name>Mg(2+)</name>
        <dbReference type="ChEBI" id="CHEBI:18420"/>
        <label>2</label>
    </ligand>
</feature>
<keyword evidence="6 9" id="KW-0648">Protein biosynthesis</keyword>
<dbReference type="Gene3D" id="2.40.50.140">
    <property type="entry name" value="Nucleic acid-binding proteins"/>
    <property type="match status" value="1"/>
</dbReference>
<dbReference type="PANTHER" id="PTHR42918">
    <property type="entry name" value="LYSYL-TRNA SYNTHETASE"/>
    <property type="match status" value="1"/>
</dbReference>
<comment type="subunit">
    <text evidence="9">Homodimer.</text>
</comment>
<protein>
    <recommendedName>
        <fullName evidence="9">Lysine--tRNA ligase</fullName>
        <ecNumber evidence="9">6.1.1.6</ecNumber>
    </recommendedName>
    <alternativeName>
        <fullName evidence="9">Lysyl-tRNA synthetase</fullName>
        <shortName evidence="9">LysRS</shortName>
    </alternativeName>
</protein>
<dbReference type="EMBL" id="DTLI01000225">
    <property type="protein sequence ID" value="HHS53063.1"/>
    <property type="molecule type" value="Genomic_DNA"/>
</dbReference>
<dbReference type="SUPFAM" id="SSF50249">
    <property type="entry name" value="Nucleic acid-binding proteins"/>
    <property type="match status" value="1"/>
</dbReference>
<dbReference type="InterPro" id="IPR004365">
    <property type="entry name" value="NA-bd_OB_tRNA"/>
</dbReference>
<comment type="similarity">
    <text evidence="1 9">Belongs to the class-II aminoacyl-tRNA synthetase family.</text>
</comment>
<evidence type="ECO:0000256" key="10">
    <source>
        <dbReference type="RuleBase" id="RU000336"/>
    </source>
</evidence>
<name>A0A7C6EHG0_UNCW3</name>
<feature type="binding site" evidence="9">
    <location>
        <position position="404"/>
    </location>
    <ligand>
        <name>Mg(2+)</name>
        <dbReference type="ChEBI" id="CHEBI:18420"/>
        <label>1</label>
    </ligand>
</feature>
<dbReference type="EC" id="6.1.1.6" evidence="9"/>
<dbReference type="GO" id="GO:0006430">
    <property type="term" value="P:lysyl-tRNA aminoacylation"/>
    <property type="evidence" value="ECO:0007669"/>
    <property type="project" value="UniProtKB-UniRule"/>
</dbReference>
<dbReference type="InterPro" id="IPR044136">
    <property type="entry name" value="Lys-tRNA-ligase_II_N"/>
</dbReference>
<keyword evidence="5 9" id="KW-0067">ATP-binding</keyword>
<evidence type="ECO:0000256" key="8">
    <source>
        <dbReference type="ARBA" id="ARBA00048573"/>
    </source>
</evidence>
<evidence type="ECO:0000256" key="3">
    <source>
        <dbReference type="ARBA" id="ARBA00022723"/>
    </source>
</evidence>
<dbReference type="NCBIfam" id="TIGR00499">
    <property type="entry name" value="lysS_bact"/>
    <property type="match status" value="1"/>
</dbReference>
<dbReference type="PANTHER" id="PTHR42918:SF15">
    <property type="entry name" value="LYSINE--TRNA LIGASE, CHLOROPLASTIC_MITOCHONDRIAL"/>
    <property type="match status" value="1"/>
</dbReference>
<dbReference type="GO" id="GO:0005829">
    <property type="term" value="C:cytosol"/>
    <property type="evidence" value="ECO:0007669"/>
    <property type="project" value="TreeGrafter"/>
</dbReference>
<sequence length="489" mass="55979">MTDELAKERTIKLNKIEKMRSLGICPYPYRFERTHETIAVINDFERLATTKNNVRLAGRLVAKREHGKTVFGHIADGQGKIQIYLRQDFLGERFSLLDLLDIGDFIGVEGEVFKTKTGEITILVKSYEFLGKALRPMPEKWHGLKDVETRYRARYLDLIANPIVKQIFLTRTKIINLIRQFLNERGFVEVETPILQPIYGGAAAKPFQTFYNALDQNMFLRISDELYLKRLIIGGIEKVYEIGKDFRNEGLSPLHNPEFTQVEVYEAYADYNDMMRLVSELFKYIALNLFGTTTITYQGKSLDLGRPWRCLKFVDALKEKLGEDPLSHSLASLKKLGLKFGIETEGVVSMGKMLDKLFSKLVQDEIIEPTFVCDYPRITTPLAKTHRTNPELVERFEPVICGIELGNAFSEATDPVEQRKRFEEQIRLQEEYATLDEDFITALEYGMPPCGGLGLGIDRMVMLFTNTASIREVILFPSLRNPESPAQSV</sequence>
<keyword evidence="9" id="KW-0963">Cytoplasm</keyword>
<evidence type="ECO:0000313" key="12">
    <source>
        <dbReference type="EMBL" id="HHS53063.1"/>
    </source>
</evidence>
<dbReference type="Gene3D" id="3.30.930.10">
    <property type="entry name" value="Bira Bifunctional Protein, Domain 2"/>
    <property type="match status" value="1"/>
</dbReference>
<dbReference type="InterPro" id="IPR006195">
    <property type="entry name" value="aa-tRNA-synth_II"/>
</dbReference>
<dbReference type="Pfam" id="PF00152">
    <property type="entry name" value="tRNA-synt_2"/>
    <property type="match status" value="1"/>
</dbReference>
<reference evidence="12" key="1">
    <citation type="journal article" date="2020" name="mSystems">
        <title>Genome- and Community-Level Interaction Insights into Carbon Utilization and Element Cycling Functions of Hydrothermarchaeota in Hydrothermal Sediment.</title>
        <authorList>
            <person name="Zhou Z."/>
            <person name="Liu Y."/>
            <person name="Xu W."/>
            <person name="Pan J."/>
            <person name="Luo Z.H."/>
            <person name="Li M."/>
        </authorList>
    </citation>
    <scope>NUCLEOTIDE SEQUENCE [LARGE SCALE GENOMIC DNA]</scope>
    <source>
        <strain evidence="12">SpSt-876</strain>
    </source>
</reference>
<dbReference type="InterPro" id="IPR012340">
    <property type="entry name" value="NA-bd_OB-fold"/>
</dbReference>
<gene>
    <name evidence="9 12" type="primary">lysS</name>
    <name evidence="12" type="ORF">ENW73_09485</name>
</gene>
<evidence type="ECO:0000256" key="2">
    <source>
        <dbReference type="ARBA" id="ARBA00022598"/>
    </source>
</evidence>
<keyword evidence="9 10" id="KW-0460">Magnesium</keyword>
<dbReference type="Pfam" id="PF01336">
    <property type="entry name" value="tRNA_anti-codon"/>
    <property type="match status" value="1"/>
</dbReference>
<feature type="domain" description="Aminoacyl-transfer RNA synthetases class-II family profile" evidence="11">
    <location>
        <begin position="168"/>
        <end position="477"/>
    </location>
</feature>
<dbReference type="InterPro" id="IPR018149">
    <property type="entry name" value="Lys-tRNA-synth_II_C"/>
</dbReference>
<dbReference type="CDD" id="cd00775">
    <property type="entry name" value="LysRS_core"/>
    <property type="match status" value="1"/>
</dbReference>
<evidence type="ECO:0000259" key="11">
    <source>
        <dbReference type="PROSITE" id="PS50862"/>
    </source>
</evidence>
<organism evidence="12">
    <name type="scientific">candidate division WOR-3 bacterium</name>
    <dbReference type="NCBI Taxonomy" id="2052148"/>
    <lineage>
        <taxon>Bacteria</taxon>
        <taxon>Bacteria division WOR-3</taxon>
    </lineage>
</organism>
<dbReference type="HAMAP" id="MF_00252">
    <property type="entry name" value="Lys_tRNA_synth_class2"/>
    <property type="match status" value="1"/>
</dbReference>